<name>L8WHH2_THACA</name>
<evidence type="ECO:0000259" key="11">
    <source>
        <dbReference type="SMART" id="SM01246"/>
    </source>
</evidence>
<dbReference type="PANTHER" id="PTHR14159">
    <property type="entry name" value="ATAXIN-3-RELATED"/>
    <property type="match status" value="1"/>
</dbReference>
<dbReference type="EC" id="3.4.19.12" evidence="3"/>
<proteinExistence type="predicted"/>
<keyword evidence="6" id="KW-0378">Hydrolase</keyword>
<dbReference type="OrthoDB" id="10063692at2759"/>
<evidence type="ECO:0000313" key="12">
    <source>
        <dbReference type="EMBL" id="ELU37671.1"/>
    </source>
</evidence>
<evidence type="ECO:0000256" key="9">
    <source>
        <dbReference type="ARBA" id="ARBA00023163"/>
    </source>
</evidence>
<comment type="catalytic activity">
    <reaction evidence="1">
        <text>Thiol-dependent hydrolysis of ester, thioester, amide, peptide and isopeptide bonds formed by the C-terminal Gly of ubiquitin (a 76-residue protein attached to proteins as an intracellular targeting signal).</text>
        <dbReference type="EC" id="3.4.19.12"/>
    </reaction>
</comment>
<keyword evidence="5" id="KW-0833">Ubl conjugation pathway</keyword>
<organism evidence="12 13">
    <name type="scientific">Thanatephorus cucumeris (strain AG1-IA)</name>
    <name type="common">Rice sheath blight fungus</name>
    <name type="synonym">Rhizoctonia solani</name>
    <dbReference type="NCBI Taxonomy" id="983506"/>
    <lineage>
        <taxon>Eukaryota</taxon>
        <taxon>Fungi</taxon>
        <taxon>Dikarya</taxon>
        <taxon>Basidiomycota</taxon>
        <taxon>Agaricomycotina</taxon>
        <taxon>Agaricomycetes</taxon>
        <taxon>Cantharellales</taxon>
        <taxon>Ceratobasidiaceae</taxon>
        <taxon>Rhizoctonia</taxon>
        <taxon>Rhizoctonia solani AG-1</taxon>
    </lineage>
</organism>
<reference evidence="12 13" key="1">
    <citation type="journal article" date="2013" name="Nat. Commun.">
        <title>The evolution and pathogenic mechanisms of the rice sheath blight pathogen.</title>
        <authorList>
            <person name="Zheng A."/>
            <person name="Lin R."/>
            <person name="Xu L."/>
            <person name="Qin P."/>
            <person name="Tang C."/>
            <person name="Ai P."/>
            <person name="Zhang D."/>
            <person name="Liu Y."/>
            <person name="Sun Z."/>
            <person name="Feng H."/>
            <person name="Wang Y."/>
            <person name="Chen Y."/>
            <person name="Liang X."/>
            <person name="Fu R."/>
            <person name="Li Q."/>
            <person name="Zhang J."/>
            <person name="Yu X."/>
            <person name="Xie Z."/>
            <person name="Ding L."/>
            <person name="Guan P."/>
            <person name="Tang J."/>
            <person name="Liang Y."/>
            <person name="Wang S."/>
            <person name="Deng Q."/>
            <person name="Li S."/>
            <person name="Zhu J."/>
            <person name="Wang L."/>
            <person name="Liu H."/>
            <person name="Li P."/>
        </authorList>
    </citation>
    <scope>NUCLEOTIDE SEQUENCE [LARGE SCALE GENOMIC DNA]</scope>
    <source>
        <strain evidence="13">AG-1 IA</strain>
    </source>
</reference>
<protein>
    <recommendedName>
        <fullName evidence="3">ubiquitinyl hydrolase 1</fullName>
        <ecNumber evidence="3">3.4.19.12</ecNumber>
    </recommendedName>
</protein>
<evidence type="ECO:0000256" key="2">
    <source>
        <dbReference type="ARBA" id="ARBA00004123"/>
    </source>
</evidence>
<dbReference type="Pfam" id="PF02099">
    <property type="entry name" value="Josephin"/>
    <property type="match status" value="1"/>
</dbReference>
<keyword evidence="9" id="KW-0804">Transcription</keyword>
<dbReference type="HOGENOM" id="CLU_861010_0_0_1"/>
<evidence type="ECO:0000256" key="1">
    <source>
        <dbReference type="ARBA" id="ARBA00000707"/>
    </source>
</evidence>
<evidence type="ECO:0000256" key="6">
    <source>
        <dbReference type="ARBA" id="ARBA00022801"/>
    </source>
</evidence>
<evidence type="ECO:0000313" key="13">
    <source>
        <dbReference type="Proteomes" id="UP000011668"/>
    </source>
</evidence>
<dbReference type="InterPro" id="IPR033865">
    <property type="entry name" value="Ataxin-3"/>
</dbReference>
<dbReference type="GO" id="GO:0004843">
    <property type="term" value="F:cysteine-type deubiquitinase activity"/>
    <property type="evidence" value="ECO:0007669"/>
    <property type="project" value="UniProtKB-EC"/>
</dbReference>
<evidence type="ECO:0000256" key="4">
    <source>
        <dbReference type="ARBA" id="ARBA00022670"/>
    </source>
</evidence>
<dbReference type="Proteomes" id="UP000011668">
    <property type="component" value="Unassembled WGS sequence"/>
</dbReference>
<keyword evidence="10" id="KW-0539">Nucleus</keyword>
<evidence type="ECO:0000256" key="8">
    <source>
        <dbReference type="ARBA" id="ARBA00023015"/>
    </source>
</evidence>
<comment type="caution">
    <text evidence="12">The sequence shown here is derived from an EMBL/GenBank/DDBJ whole genome shotgun (WGS) entry which is preliminary data.</text>
</comment>
<gene>
    <name evidence="12" type="ORF">AG1IA_08296</name>
</gene>
<keyword evidence="8" id="KW-0805">Transcription regulation</keyword>
<sequence>MFLVNTLRAHITCTLPRPPQPITGYEQATRDLRAAPSSDFNDILEILPNTDLPTAVAFITTVRPYVEPYVEPLLWRGVSWVLGDAERPSDAVREVDKWKEQEAERERSVMQGLGPYIYHERQEPGSMMCGQHALNSVLPQIAHELDQLEQGVQQSRDGRSTNMDDTGAVNPQHWFTIRRFGHPRRKGHWFNLNSFLESPEWVGNTYLGMVLQQAEREGYSVFVVRPLDSSNPEHMLPETEADLLAETLDPGDFEGQVQRISTTRTQPTSSSSNAIEVASSSATTGFENEDMELQRALQASIAAGYGGGSIYEFPDQPPATASI</sequence>
<evidence type="ECO:0000256" key="5">
    <source>
        <dbReference type="ARBA" id="ARBA00022786"/>
    </source>
</evidence>
<comment type="subcellular location">
    <subcellularLocation>
        <location evidence="2">Nucleus</location>
    </subcellularLocation>
</comment>
<keyword evidence="13" id="KW-1185">Reference proteome</keyword>
<dbReference type="SMART" id="SM01246">
    <property type="entry name" value="Josephin"/>
    <property type="match status" value="1"/>
</dbReference>
<evidence type="ECO:0000256" key="10">
    <source>
        <dbReference type="ARBA" id="ARBA00023242"/>
    </source>
</evidence>
<evidence type="ECO:0000256" key="7">
    <source>
        <dbReference type="ARBA" id="ARBA00022807"/>
    </source>
</evidence>
<feature type="domain" description="Josephin" evidence="11">
    <location>
        <begin position="121"/>
        <end position="227"/>
    </location>
</feature>
<keyword evidence="4" id="KW-0645">Protease</keyword>
<dbReference type="Gene3D" id="3.90.70.40">
    <property type="match status" value="1"/>
</dbReference>
<dbReference type="PANTHER" id="PTHR14159:SF0">
    <property type="entry name" value="ATAXIN-3-RELATED"/>
    <property type="match status" value="1"/>
</dbReference>
<keyword evidence="7" id="KW-0788">Thiol protease</keyword>
<dbReference type="InterPro" id="IPR006155">
    <property type="entry name" value="Josephin"/>
</dbReference>
<accession>L8WHH2</accession>
<evidence type="ECO:0000256" key="3">
    <source>
        <dbReference type="ARBA" id="ARBA00012759"/>
    </source>
</evidence>
<dbReference type="GO" id="GO:0016579">
    <property type="term" value="P:protein deubiquitination"/>
    <property type="evidence" value="ECO:0007669"/>
    <property type="project" value="InterPro"/>
</dbReference>
<dbReference type="STRING" id="983506.L8WHH2"/>
<dbReference type="GO" id="GO:0006508">
    <property type="term" value="P:proteolysis"/>
    <property type="evidence" value="ECO:0007669"/>
    <property type="project" value="UniProtKB-KW"/>
</dbReference>
<dbReference type="AlphaFoldDB" id="L8WHH2"/>
<dbReference type="GO" id="GO:0005634">
    <property type="term" value="C:nucleus"/>
    <property type="evidence" value="ECO:0007669"/>
    <property type="project" value="UniProtKB-SubCell"/>
</dbReference>
<dbReference type="EMBL" id="AFRT01002503">
    <property type="protein sequence ID" value="ELU37671.1"/>
    <property type="molecule type" value="Genomic_DNA"/>
</dbReference>